<evidence type="ECO:0000313" key="1">
    <source>
        <dbReference type="EMBL" id="PVI03266.1"/>
    </source>
</evidence>
<dbReference type="AlphaFoldDB" id="A0A2V1DZ18"/>
<protein>
    <submittedName>
        <fullName evidence="1">Uncharacterized protein</fullName>
    </submittedName>
</protein>
<sequence length="343" mass="38450">MGEPRNLSNEILQITDGIHNVSIDIRARSNYSKAFNKIVDFVQNHARQEILDDELTVTKTLAEPFTIGGLLVLLLEPRGYRPWSGGIETVISDCPTLDSLNEGIQIGSGGALSLHTVSTIDLHPFLAKHNYATLECDKQEELNKLHMQIVGAKHEQDATNALKKWQNVSRLEFWERASIVFATHPSYSVNHNSEDRRCRKALLKSICEACERVGGAWDENAWEQQYSSSGLHVPLAIHAMSSRSQGHQDVKNFLDLIMMLCFKPVHRLPELLTSRLALLAGLFGLVLSKPARPGHGSQKTQAGRPGRRLWPGSLVSAWFFLYMGHKSGLDRVIWLQNVAKAYR</sequence>
<dbReference type="Proteomes" id="UP000244855">
    <property type="component" value="Unassembled WGS sequence"/>
</dbReference>
<dbReference type="EMBL" id="KZ805333">
    <property type="protein sequence ID" value="PVI03266.1"/>
    <property type="molecule type" value="Genomic_DNA"/>
</dbReference>
<organism evidence="1 2">
    <name type="scientific">Periconia macrospinosa</name>
    <dbReference type="NCBI Taxonomy" id="97972"/>
    <lineage>
        <taxon>Eukaryota</taxon>
        <taxon>Fungi</taxon>
        <taxon>Dikarya</taxon>
        <taxon>Ascomycota</taxon>
        <taxon>Pezizomycotina</taxon>
        <taxon>Dothideomycetes</taxon>
        <taxon>Pleosporomycetidae</taxon>
        <taxon>Pleosporales</taxon>
        <taxon>Massarineae</taxon>
        <taxon>Periconiaceae</taxon>
        <taxon>Periconia</taxon>
    </lineage>
</organism>
<reference evidence="1 2" key="1">
    <citation type="journal article" date="2018" name="Sci. Rep.">
        <title>Comparative genomics provides insights into the lifestyle and reveals functional heterogeneity of dark septate endophytic fungi.</title>
        <authorList>
            <person name="Knapp D.G."/>
            <person name="Nemeth J.B."/>
            <person name="Barry K."/>
            <person name="Hainaut M."/>
            <person name="Henrissat B."/>
            <person name="Johnson J."/>
            <person name="Kuo A."/>
            <person name="Lim J.H.P."/>
            <person name="Lipzen A."/>
            <person name="Nolan M."/>
            <person name="Ohm R.A."/>
            <person name="Tamas L."/>
            <person name="Grigoriev I.V."/>
            <person name="Spatafora J.W."/>
            <person name="Nagy L.G."/>
            <person name="Kovacs G.M."/>
        </authorList>
    </citation>
    <scope>NUCLEOTIDE SEQUENCE [LARGE SCALE GENOMIC DNA]</scope>
    <source>
        <strain evidence="1 2">DSE2036</strain>
    </source>
</reference>
<proteinExistence type="predicted"/>
<keyword evidence="2" id="KW-1185">Reference proteome</keyword>
<accession>A0A2V1DZ18</accession>
<name>A0A2V1DZ18_9PLEO</name>
<gene>
    <name evidence="1" type="ORF">DM02DRAFT_698162</name>
</gene>
<dbReference type="OrthoDB" id="4656735at2759"/>
<evidence type="ECO:0000313" key="2">
    <source>
        <dbReference type="Proteomes" id="UP000244855"/>
    </source>
</evidence>